<dbReference type="PANTHER" id="PTHR42705">
    <property type="entry name" value="BIFUNCTIONAL NON-HOMOLOGOUS END JOINING PROTEIN LIGD"/>
    <property type="match status" value="1"/>
</dbReference>
<dbReference type="SUPFAM" id="SSF50249">
    <property type="entry name" value="Nucleic acid-binding proteins"/>
    <property type="match status" value="1"/>
</dbReference>
<comment type="catalytic activity">
    <reaction evidence="20">
        <text>ATP + (deoxyribonucleotide)n-3'-hydroxyl + 5'-phospho-(deoxyribonucleotide)m = (deoxyribonucleotide)n+m + AMP + diphosphate.</text>
        <dbReference type="EC" id="6.5.1.1"/>
    </reaction>
</comment>
<evidence type="ECO:0000256" key="15">
    <source>
        <dbReference type="ARBA" id="ARBA00023172"/>
    </source>
</evidence>
<evidence type="ECO:0000259" key="23">
    <source>
        <dbReference type="PROSITE" id="PS50160"/>
    </source>
</evidence>
<name>A0ABT9YUN5_9BACI</name>
<evidence type="ECO:0000256" key="21">
    <source>
        <dbReference type="ARBA" id="ARBA00049981"/>
    </source>
</evidence>
<evidence type="ECO:0000256" key="1">
    <source>
        <dbReference type="ARBA" id="ARBA00001936"/>
    </source>
</evidence>
<keyword evidence="10" id="KW-0378">Hydrolase</keyword>
<dbReference type="Pfam" id="PF21686">
    <property type="entry name" value="LigD_Prim-Pol"/>
    <property type="match status" value="1"/>
</dbReference>
<protein>
    <recommendedName>
        <fullName evidence="2">DNA ligase (ATP)</fullName>
        <ecNumber evidence="2">6.5.1.1</ecNumber>
    </recommendedName>
    <alternativeName>
        <fullName evidence="19">NHEJ DNA polymerase</fullName>
    </alternativeName>
</protein>
<keyword evidence="12" id="KW-0067">ATP-binding</keyword>
<keyword evidence="14" id="KW-0238">DNA-binding</keyword>
<evidence type="ECO:0000256" key="19">
    <source>
        <dbReference type="ARBA" id="ARBA00029943"/>
    </source>
</evidence>
<dbReference type="InterPro" id="IPR014145">
    <property type="entry name" value="LigD_pol_dom"/>
</dbReference>
<dbReference type="InterPro" id="IPR012340">
    <property type="entry name" value="NA-bd_OB-fold"/>
</dbReference>
<evidence type="ECO:0000256" key="6">
    <source>
        <dbReference type="ARBA" id="ARBA00022722"/>
    </source>
</evidence>
<dbReference type="NCBIfam" id="TIGR02776">
    <property type="entry name" value="NHEJ_ligase_prk"/>
    <property type="match status" value="1"/>
</dbReference>
<evidence type="ECO:0000256" key="7">
    <source>
        <dbReference type="ARBA" id="ARBA00022723"/>
    </source>
</evidence>
<evidence type="ECO:0000256" key="17">
    <source>
        <dbReference type="ARBA" id="ARBA00023211"/>
    </source>
</evidence>
<keyword evidence="4" id="KW-0808">Transferase</keyword>
<evidence type="ECO:0000256" key="2">
    <source>
        <dbReference type="ARBA" id="ARBA00012727"/>
    </source>
</evidence>
<evidence type="ECO:0000256" key="22">
    <source>
        <dbReference type="ARBA" id="ARBA00049990"/>
    </source>
</evidence>
<evidence type="ECO:0000256" key="13">
    <source>
        <dbReference type="ARBA" id="ARBA00022932"/>
    </source>
</evidence>
<dbReference type="Pfam" id="PF01068">
    <property type="entry name" value="DNA_ligase_A_M"/>
    <property type="match status" value="1"/>
</dbReference>
<dbReference type="InterPro" id="IPR014146">
    <property type="entry name" value="LigD_ligase_dom"/>
</dbReference>
<feature type="domain" description="ATP-dependent DNA ligase family profile" evidence="23">
    <location>
        <begin position="106"/>
        <end position="249"/>
    </location>
</feature>
<evidence type="ECO:0000313" key="25">
    <source>
        <dbReference type="Proteomes" id="UP001232245"/>
    </source>
</evidence>
<evidence type="ECO:0000256" key="10">
    <source>
        <dbReference type="ARBA" id="ARBA00022801"/>
    </source>
</evidence>
<keyword evidence="3 24" id="KW-0436">Ligase</keyword>
<keyword evidence="16" id="KW-0234">DNA repair</keyword>
<evidence type="ECO:0000256" key="11">
    <source>
        <dbReference type="ARBA" id="ARBA00022839"/>
    </source>
</evidence>
<reference evidence="24 25" key="1">
    <citation type="submission" date="2023-07" db="EMBL/GenBank/DDBJ databases">
        <title>Genomic Encyclopedia of Type Strains, Phase IV (KMG-IV): sequencing the most valuable type-strain genomes for metagenomic binning, comparative biology and taxonomic classification.</title>
        <authorList>
            <person name="Goeker M."/>
        </authorList>
    </citation>
    <scope>NUCLEOTIDE SEQUENCE [LARGE SCALE GENOMIC DNA]</scope>
    <source>
        <strain evidence="24 25">DSM 17723</strain>
    </source>
</reference>
<dbReference type="PROSITE" id="PS50160">
    <property type="entry name" value="DNA_LIGASE_A3"/>
    <property type="match status" value="1"/>
</dbReference>
<dbReference type="EMBL" id="JAUSTZ010000001">
    <property type="protein sequence ID" value="MDQ0223706.1"/>
    <property type="molecule type" value="Genomic_DNA"/>
</dbReference>
<keyword evidence="11" id="KW-0269">Exonuclease</keyword>
<sequence>MKPMLPTLHQEIPTGSDWVYETKYDGFRAILTIQESSISLMSRNEKPLHNQFPEIINEATNIREQLHPFLPITFDGEIVFLTSKHFSNFEQLQIRGRLKSSEKIKEAQAKFQCKYAAFDLLEVNGQPITNETYIERKEKLKNILQKIHAPMETDPATTHLIQYVPFTESYQQLWEEIRLEDGEGIIAKHKNSKWESGARTKQWLKIKNYKQASFFITGYDKENGYFHVGVYKNDEIYQAGAFSHGMTSKERDSLIQIMKQNKQNESASFIKMNPAIVVDLQFISLYKGQLREPSFVSFRFDHTVEECTWDQIIISTAPVHREVQFTHLQKPLWETADVKKETFISYLLQISDYMLPFIKNRLLTVIRFPHGMFGEAFYQKNCPEYAPSFIQTVKQEEIEYIVCNDVSTLLWLGNQLAFEYHVPFQTVDTHMPTEIVFDLDPPSRDYFSLAIKAANEMKQIFEQFQLQTYPKLSGNKGLQIHIPLTKNSLSYEETRIFTEFIAEFLVNSFPDDFTTERLKKNRGTRLYIDYIQHAEGKTIIAPYSLRGKKEGAFIAAPLFWHEINDKLSVEQFTMENVLNRTKTLGCPFSDYYHHPQDSQLRTIIHDLKQLSNNHK</sequence>
<evidence type="ECO:0000256" key="5">
    <source>
        <dbReference type="ARBA" id="ARBA00022695"/>
    </source>
</evidence>
<keyword evidence="6" id="KW-0540">Nuclease</keyword>
<keyword evidence="15" id="KW-0233">DNA recombination</keyword>
<dbReference type="EC" id="6.5.1.1" evidence="2"/>
<dbReference type="Gene3D" id="3.90.920.10">
    <property type="entry name" value="DNA primase, PRIM domain"/>
    <property type="match status" value="1"/>
</dbReference>
<dbReference type="InterPro" id="IPR014143">
    <property type="entry name" value="NHEJ_ligase_prk"/>
</dbReference>
<accession>A0ABT9YUN5</accession>
<dbReference type="PANTHER" id="PTHR42705:SF2">
    <property type="entry name" value="BIFUNCTIONAL NON-HOMOLOGOUS END JOINING PROTEIN LIGD"/>
    <property type="match status" value="1"/>
</dbReference>
<comment type="caution">
    <text evidence="24">The sequence shown here is derived from an EMBL/GenBank/DDBJ whole genome shotgun (WGS) entry which is preliminary data.</text>
</comment>
<organism evidence="24 25">
    <name type="scientific">Metabacillus niabensis</name>
    <dbReference type="NCBI Taxonomy" id="324854"/>
    <lineage>
        <taxon>Bacteria</taxon>
        <taxon>Bacillati</taxon>
        <taxon>Bacillota</taxon>
        <taxon>Bacilli</taxon>
        <taxon>Bacillales</taxon>
        <taxon>Bacillaceae</taxon>
        <taxon>Metabacillus</taxon>
    </lineage>
</organism>
<keyword evidence="18" id="KW-0511">Multifunctional enzyme</keyword>
<dbReference type="RefSeq" id="WP_307190530.1">
    <property type="nucleotide sequence ID" value="NZ_JAUSTZ010000001.1"/>
</dbReference>
<dbReference type="Proteomes" id="UP001232245">
    <property type="component" value="Unassembled WGS sequence"/>
</dbReference>
<dbReference type="InterPro" id="IPR033652">
    <property type="entry name" value="LigD_Pol-like_3"/>
</dbReference>
<comment type="similarity">
    <text evidence="21">In the C-terminal section; belongs to the ATP-dependent DNA ligase family.</text>
</comment>
<evidence type="ECO:0000313" key="24">
    <source>
        <dbReference type="EMBL" id="MDQ0223706.1"/>
    </source>
</evidence>
<proteinExistence type="inferred from homology"/>
<dbReference type="CDD" id="cd07906">
    <property type="entry name" value="Adenylation_DNA_ligase_LigD_LigC"/>
    <property type="match status" value="1"/>
</dbReference>
<dbReference type="NCBIfam" id="TIGR02779">
    <property type="entry name" value="NHEJ_ligase_lig"/>
    <property type="match status" value="1"/>
</dbReference>
<dbReference type="PROSITE" id="PS00697">
    <property type="entry name" value="DNA_LIGASE_A1"/>
    <property type="match status" value="1"/>
</dbReference>
<dbReference type="InterPro" id="IPR052171">
    <property type="entry name" value="NHEJ_LigD"/>
</dbReference>
<dbReference type="GO" id="GO:0003910">
    <property type="term" value="F:DNA ligase (ATP) activity"/>
    <property type="evidence" value="ECO:0007669"/>
    <property type="project" value="UniProtKB-EC"/>
</dbReference>
<evidence type="ECO:0000256" key="8">
    <source>
        <dbReference type="ARBA" id="ARBA00022741"/>
    </source>
</evidence>
<comment type="similarity">
    <text evidence="22">In the N-terminal section; belongs to the LigD polymerase family.</text>
</comment>
<keyword evidence="7" id="KW-0479">Metal-binding</keyword>
<evidence type="ECO:0000256" key="14">
    <source>
        <dbReference type="ARBA" id="ARBA00023125"/>
    </source>
</evidence>
<keyword evidence="9" id="KW-0227">DNA damage</keyword>
<evidence type="ECO:0000256" key="12">
    <source>
        <dbReference type="ARBA" id="ARBA00022840"/>
    </source>
</evidence>
<dbReference type="Gene3D" id="3.30.470.30">
    <property type="entry name" value="DNA ligase/mRNA capping enzyme"/>
    <property type="match status" value="1"/>
</dbReference>
<evidence type="ECO:0000256" key="18">
    <source>
        <dbReference type="ARBA" id="ARBA00023268"/>
    </source>
</evidence>
<dbReference type="InterPro" id="IPR016059">
    <property type="entry name" value="DNA_ligase_ATP-dep_CS"/>
</dbReference>
<dbReference type="NCBIfam" id="TIGR02778">
    <property type="entry name" value="ligD_pol"/>
    <property type="match status" value="1"/>
</dbReference>
<evidence type="ECO:0000256" key="9">
    <source>
        <dbReference type="ARBA" id="ARBA00022763"/>
    </source>
</evidence>
<dbReference type="CDD" id="cd04866">
    <property type="entry name" value="LigD_Pol_like_3"/>
    <property type="match status" value="1"/>
</dbReference>
<keyword evidence="13" id="KW-0239">DNA-directed DNA polymerase</keyword>
<comment type="cofactor">
    <cofactor evidence="1">
        <name>Mn(2+)</name>
        <dbReference type="ChEBI" id="CHEBI:29035"/>
    </cofactor>
</comment>
<keyword evidence="8" id="KW-0547">Nucleotide-binding</keyword>
<gene>
    <name evidence="24" type="ORF">J2S02_000028</name>
</gene>
<keyword evidence="17" id="KW-0464">Manganese</keyword>
<dbReference type="NCBIfam" id="NF007211">
    <property type="entry name" value="PRK09633.1"/>
    <property type="match status" value="1"/>
</dbReference>
<evidence type="ECO:0000256" key="4">
    <source>
        <dbReference type="ARBA" id="ARBA00022679"/>
    </source>
</evidence>
<evidence type="ECO:0000256" key="20">
    <source>
        <dbReference type="ARBA" id="ARBA00034003"/>
    </source>
</evidence>
<dbReference type="PROSITE" id="PS00333">
    <property type="entry name" value="DNA_LIGASE_A2"/>
    <property type="match status" value="1"/>
</dbReference>
<keyword evidence="5" id="KW-0548">Nucleotidyltransferase</keyword>
<evidence type="ECO:0000256" key="16">
    <source>
        <dbReference type="ARBA" id="ARBA00023204"/>
    </source>
</evidence>
<dbReference type="InterPro" id="IPR012310">
    <property type="entry name" value="DNA_ligase_ATP-dep_cent"/>
</dbReference>
<evidence type="ECO:0000256" key="3">
    <source>
        <dbReference type="ARBA" id="ARBA00022598"/>
    </source>
</evidence>
<dbReference type="SUPFAM" id="SSF56091">
    <property type="entry name" value="DNA ligase/mRNA capping enzyme, catalytic domain"/>
    <property type="match status" value="1"/>
</dbReference>
<keyword evidence="25" id="KW-1185">Reference proteome</keyword>
<dbReference type="Gene3D" id="2.40.50.140">
    <property type="entry name" value="Nucleic acid-binding proteins"/>
    <property type="match status" value="1"/>
</dbReference>